<evidence type="ECO:0000313" key="9">
    <source>
        <dbReference type="Proteomes" id="UP000050874"/>
    </source>
</evidence>
<dbReference type="GO" id="GO:0005829">
    <property type="term" value="C:cytosol"/>
    <property type="evidence" value="ECO:0007669"/>
    <property type="project" value="TreeGrafter"/>
</dbReference>
<evidence type="ECO:0000313" key="8">
    <source>
        <dbReference type="EMBL" id="KRO40868.1"/>
    </source>
</evidence>
<protein>
    <recommendedName>
        <fullName evidence="3 7">6,7-dimethyl-8-ribityllumazine synthase</fullName>
        <shortName evidence="7">DMRL synthase</shortName>
        <shortName evidence="7">LS</shortName>
        <shortName evidence="7">Lumazine synthase</shortName>
        <ecNumber evidence="3 7">2.5.1.78</ecNumber>
    </recommendedName>
</protein>
<dbReference type="Gene3D" id="3.40.50.960">
    <property type="entry name" value="Lumazine/riboflavin synthase"/>
    <property type="match status" value="1"/>
</dbReference>
<comment type="pathway">
    <text evidence="1 7">Cofactor biosynthesis; riboflavin biosynthesis; riboflavin from 2-hydroxy-3-oxobutyl phosphate and 5-amino-6-(D-ribitylamino)uracil: step 1/2.</text>
</comment>
<dbReference type="PANTHER" id="PTHR21058:SF0">
    <property type="entry name" value="6,7-DIMETHYL-8-RIBITYLLUMAZINE SYNTHASE"/>
    <property type="match status" value="1"/>
</dbReference>
<name>A0A0R2PSE8_9GAMM</name>
<reference evidence="9" key="1">
    <citation type="submission" date="2015-10" db="EMBL/GenBank/DDBJ databases">
        <title>Metagenome-Assembled Genomes uncover a global brackish microbiome.</title>
        <authorList>
            <person name="Hugerth L.W."/>
            <person name="Larsson J."/>
            <person name="Alneberg J."/>
            <person name="Lindh M.V."/>
            <person name="Legrand C."/>
            <person name="Pinhassi J."/>
            <person name="Andersson A."/>
        </authorList>
    </citation>
    <scope>NUCLEOTIDE SEQUENCE [LARGE SCALE GENOMIC DNA]</scope>
</reference>
<dbReference type="InterPro" id="IPR034964">
    <property type="entry name" value="LS"/>
</dbReference>
<comment type="caution">
    <text evidence="8">The sequence shown here is derived from an EMBL/GenBank/DDBJ whole genome shotgun (WGS) entry which is preliminary data.</text>
</comment>
<dbReference type="AlphaFoldDB" id="A0A0R2PSE8"/>
<sequence length="148" mass="16104">MSADTFTYSAEPVDVSKKITIVAAKWNGALVDLLVQSAQDHLSLIGYTKISIVYVPGSWELVHASQQALLDSDGVISFGVVIRGETSHYELITESVAQGLMQISIDAKKPVALGLIATEDFDQAQRRCDPKELNKGKEIAQSLAEMLR</sequence>
<dbReference type="InterPro" id="IPR036467">
    <property type="entry name" value="LS/RS_sf"/>
</dbReference>
<proteinExistence type="inferred from homology"/>
<dbReference type="SUPFAM" id="SSF52121">
    <property type="entry name" value="Lumazine synthase"/>
    <property type="match status" value="1"/>
</dbReference>
<dbReference type="HAMAP" id="MF_00178">
    <property type="entry name" value="Lumazine_synth"/>
    <property type="match status" value="1"/>
</dbReference>
<dbReference type="Pfam" id="PF00885">
    <property type="entry name" value="DMRL_synthase"/>
    <property type="match status" value="1"/>
</dbReference>
<keyword evidence="4 7" id="KW-0686">Riboflavin biosynthesis</keyword>
<evidence type="ECO:0000256" key="2">
    <source>
        <dbReference type="ARBA" id="ARBA00007424"/>
    </source>
</evidence>
<dbReference type="UniPathway" id="UPA00275">
    <property type="reaction ID" value="UER00404"/>
</dbReference>
<comment type="function">
    <text evidence="7">Catalyzes the formation of 6,7-dimethyl-8-ribityllumazine by condensation of 5-amino-6-(D-ribitylamino)uracil with 3,4-dihydroxy-2-butanone 4-phosphate. This is the penultimate step in the biosynthesis of riboflavin.</text>
</comment>
<gene>
    <name evidence="7" type="primary">ribH</name>
    <name evidence="8" type="ORF">ABR63_05995</name>
</gene>
<feature type="active site" description="Proton donor" evidence="7">
    <location>
        <position position="88"/>
    </location>
</feature>
<feature type="binding site" evidence="7">
    <location>
        <position position="26"/>
    </location>
    <ligand>
        <name>5-amino-6-(D-ribitylamino)uracil</name>
        <dbReference type="ChEBI" id="CHEBI:15934"/>
    </ligand>
</feature>
<evidence type="ECO:0000256" key="1">
    <source>
        <dbReference type="ARBA" id="ARBA00004917"/>
    </source>
</evidence>
<accession>A0A0R2PSE8</accession>
<dbReference type="Proteomes" id="UP000050874">
    <property type="component" value="Unassembled WGS sequence"/>
</dbReference>
<organism evidence="8 9">
    <name type="scientific">SAR86 cluster bacterium BACL1 MAG-120920-bin57</name>
    <dbReference type="NCBI Taxonomy" id="1655571"/>
    <lineage>
        <taxon>Bacteria</taxon>
        <taxon>Pseudomonadati</taxon>
        <taxon>Pseudomonadota</taxon>
        <taxon>Gammaproteobacteria</taxon>
        <taxon>SAR86 cluster</taxon>
    </lineage>
</organism>
<dbReference type="EC" id="2.5.1.78" evidence="3 7"/>
<dbReference type="GO" id="GO:0009349">
    <property type="term" value="C:riboflavin synthase complex"/>
    <property type="evidence" value="ECO:0007669"/>
    <property type="project" value="UniProtKB-UniRule"/>
</dbReference>
<evidence type="ECO:0000256" key="4">
    <source>
        <dbReference type="ARBA" id="ARBA00022619"/>
    </source>
</evidence>
<feature type="binding site" evidence="7">
    <location>
        <begin position="58"/>
        <end position="60"/>
    </location>
    <ligand>
        <name>5-amino-6-(D-ribitylamino)uracil</name>
        <dbReference type="ChEBI" id="CHEBI:15934"/>
    </ligand>
</feature>
<feature type="binding site" evidence="7">
    <location>
        <position position="127"/>
    </location>
    <ligand>
        <name>(2S)-2-hydroxy-3-oxobutyl phosphate</name>
        <dbReference type="ChEBI" id="CHEBI:58830"/>
    </ligand>
</feature>
<dbReference type="InterPro" id="IPR002180">
    <property type="entry name" value="LS/RS"/>
</dbReference>
<dbReference type="CDD" id="cd09209">
    <property type="entry name" value="Lumazine_synthase-I"/>
    <property type="match status" value="1"/>
</dbReference>
<feature type="binding site" evidence="7">
    <location>
        <position position="113"/>
    </location>
    <ligand>
        <name>5-amino-6-(D-ribitylamino)uracil</name>
        <dbReference type="ChEBI" id="CHEBI:15934"/>
    </ligand>
</feature>
<dbReference type="NCBIfam" id="TIGR00114">
    <property type="entry name" value="lumazine-synth"/>
    <property type="match status" value="1"/>
</dbReference>
<evidence type="ECO:0000256" key="3">
    <source>
        <dbReference type="ARBA" id="ARBA00012664"/>
    </source>
</evidence>
<evidence type="ECO:0000256" key="5">
    <source>
        <dbReference type="ARBA" id="ARBA00022679"/>
    </source>
</evidence>
<dbReference type="GO" id="GO:0000906">
    <property type="term" value="F:6,7-dimethyl-8-ribityllumazine synthase activity"/>
    <property type="evidence" value="ECO:0007669"/>
    <property type="project" value="UniProtKB-UniRule"/>
</dbReference>
<keyword evidence="5 7" id="KW-0808">Transferase</keyword>
<comment type="subunit">
    <text evidence="7">Forms an icosahedral capsid composed of 60 subunits, arranged as a dodecamer of pentamers.</text>
</comment>
<dbReference type="GO" id="GO:0009231">
    <property type="term" value="P:riboflavin biosynthetic process"/>
    <property type="evidence" value="ECO:0007669"/>
    <property type="project" value="UniProtKB-UniRule"/>
</dbReference>
<comment type="similarity">
    <text evidence="2 7">Belongs to the DMRL synthase family.</text>
</comment>
<feature type="binding site" evidence="7">
    <location>
        <begin position="85"/>
        <end position="86"/>
    </location>
    <ligand>
        <name>(2S)-2-hydroxy-3-oxobutyl phosphate</name>
        <dbReference type="ChEBI" id="CHEBI:58830"/>
    </ligand>
</feature>
<dbReference type="EMBL" id="LIAV01000051">
    <property type="protein sequence ID" value="KRO40868.1"/>
    <property type="molecule type" value="Genomic_DNA"/>
</dbReference>
<comment type="catalytic activity">
    <reaction evidence="6 7">
        <text>(2S)-2-hydroxy-3-oxobutyl phosphate + 5-amino-6-(D-ribitylamino)uracil = 6,7-dimethyl-8-(1-D-ribityl)lumazine + phosphate + 2 H2O + H(+)</text>
        <dbReference type="Rhea" id="RHEA:26152"/>
        <dbReference type="ChEBI" id="CHEBI:15377"/>
        <dbReference type="ChEBI" id="CHEBI:15378"/>
        <dbReference type="ChEBI" id="CHEBI:15934"/>
        <dbReference type="ChEBI" id="CHEBI:43474"/>
        <dbReference type="ChEBI" id="CHEBI:58201"/>
        <dbReference type="ChEBI" id="CHEBI:58830"/>
        <dbReference type="EC" id="2.5.1.78"/>
    </reaction>
</comment>
<feature type="binding site" evidence="7">
    <location>
        <begin position="80"/>
        <end position="82"/>
    </location>
    <ligand>
        <name>5-amino-6-(D-ribitylamino)uracil</name>
        <dbReference type="ChEBI" id="CHEBI:15934"/>
    </ligand>
</feature>
<evidence type="ECO:0000256" key="6">
    <source>
        <dbReference type="ARBA" id="ARBA00048785"/>
    </source>
</evidence>
<evidence type="ECO:0000256" key="7">
    <source>
        <dbReference type="HAMAP-Rule" id="MF_00178"/>
    </source>
</evidence>
<dbReference type="PANTHER" id="PTHR21058">
    <property type="entry name" value="6,7-DIMETHYL-8-RIBITYLLUMAZINE SYNTHASE DMRL SYNTHASE LUMAZINE SYNTHASE"/>
    <property type="match status" value="1"/>
</dbReference>